<proteinExistence type="predicted"/>
<evidence type="ECO:0000259" key="2">
    <source>
        <dbReference type="PROSITE" id="PS50181"/>
    </source>
</evidence>
<dbReference type="InterPro" id="IPR006527">
    <property type="entry name" value="F-box-assoc_dom_typ1"/>
</dbReference>
<feature type="domain" description="F-box" evidence="2">
    <location>
        <begin position="31"/>
        <end position="77"/>
    </location>
</feature>
<dbReference type="InterPro" id="IPR017451">
    <property type="entry name" value="F-box-assoc_interact_dom"/>
</dbReference>
<evidence type="ECO:0000313" key="4">
    <source>
        <dbReference type="Proteomes" id="UP000242715"/>
    </source>
</evidence>
<dbReference type="SUPFAM" id="SSF81383">
    <property type="entry name" value="F-box domain"/>
    <property type="match status" value="1"/>
</dbReference>
<accession>A0A2Z6MKN3</accession>
<evidence type="ECO:0000256" key="1">
    <source>
        <dbReference type="SAM" id="MobiDB-lite"/>
    </source>
</evidence>
<dbReference type="NCBIfam" id="TIGR01640">
    <property type="entry name" value="F_box_assoc_1"/>
    <property type="match status" value="1"/>
</dbReference>
<dbReference type="Proteomes" id="UP000242715">
    <property type="component" value="Unassembled WGS sequence"/>
</dbReference>
<dbReference type="InterPro" id="IPR050796">
    <property type="entry name" value="SCF_F-box_component"/>
</dbReference>
<protein>
    <recommendedName>
        <fullName evidence="2">F-box domain-containing protein</fullName>
    </recommendedName>
</protein>
<sequence length="398" mass="45331">MAQGRQEEDRNDDPLTQETTNTKRQRLITSTTTLTSLPFDLLSQILCKLPVRLLVQLRCLCKSFNSLISDPKFAKNHLRLSTKQHHLMLSTRDFLLYDSPLSSVLSTSTITQTQLNYPVTGKIHGISEPFSFSTCDGIFCFAIYSTSVILWNPSIRKFRLLPTPSENPRKTNTFLFSIFSFGHDPFTDSYKIICVSLFRNQTKVRVNTMGTNDWRRIQDFPRFSATLGPCGGPGVSVNGTVNWLTSIEDFDLRRNSTLQAIVSLDLAKESYQNISQPEWEKGILYLRLGRVRDCLCIFASNKMFLDVWIMKEYGNKESWNKPYHVPYIVERGLSPSSGVLYISQDDQLLMSYHYLDGGLLKLVVYGSKDGTSNIPDIRNTDSWAYPIVYVESLISPCS</sequence>
<reference evidence="4" key="1">
    <citation type="journal article" date="2017" name="Front. Plant Sci.">
        <title>Climate Clever Clovers: New Paradigm to Reduce the Environmental Footprint of Ruminants by Breeding Low Methanogenic Forages Utilizing Haplotype Variation.</title>
        <authorList>
            <person name="Kaur P."/>
            <person name="Appels R."/>
            <person name="Bayer P.E."/>
            <person name="Keeble-Gagnere G."/>
            <person name="Wang J."/>
            <person name="Hirakawa H."/>
            <person name="Shirasawa K."/>
            <person name="Vercoe P."/>
            <person name="Stefanova K."/>
            <person name="Durmic Z."/>
            <person name="Nichols P."/>
            <person name="Revell C."/>
            <person name="Isobe S.N."/>
            <person name="Edwards D."/>
            <person name="Erskine W."/>
        </authorList>
    </citation>
    <scope>NUCLEOTIDE SEQUENCE [LARGE SCALE GENOMIC DNA]</scope>
    <source>
        <strain evidence="4">cv. Daliak</strain>
    </source>
</reference>
<keyword evidence="4" id="KW-1185">Reference proteome</keyword>
<dbReference type="SMART" id="SM00256">
    <property type="entry name" value="FBOX"/>
    <property type="match status" value="1"/>
</dbReference>
<dbReference type="Pfam" id="PF00646">
    <property type="entry name" value="F-box"/>
    <property type="match status" value="1"/>
</dbReference>
<dbReference type="Pfam" id="PF07734">
    <property type="entry name" value="FBA_1"/>
    <property type="match status" value="1"/>
</dbReference>
<gene>
    <name evidence="3" type="ORF">TSUD_227430</name>
</gene>
<organism evidence="3 4">
    <name type="scientific">Trifolium subterraneum</name>
    <name type="common">Subterranean clover</name>
    <dbReference type="NCBI Taxonomy" id="3900"/>
    <lineage>
        <taxon>Eukaryota</taxon>
        <taxon>Viridiplantae</taxon>
        <taxon>Streptophyta</taxon>
        <taxon>Embryophyta</taxon>
        <taxon>Tracheophyta</taxon>
        <taxon>Spermatophyta</taxon>
        <taxon>Magnoliopsida</taxon>
        <taxon>eudicotyledons</taxon>
        <taxon>Gunneridae</taxon>
        <taxon>Pentapetalae</taxon>
        <taxon>rosids</taxon>
        <taxon>fabids</taxon>
        <taxon>Fabales</taxon>
        <taxon>Fabaceae</taxon>
        <taxon>Papilionoideae</taxon>
        <taxon>50 kb inversion clade</taxon>
        <taxon>NPAAA clade</taxon>
        <taxon>Hologalegina</taxon>
        <taxon>IRL clade</taxon>
        <taxon>Trifolieae</taxon>
        <taxon>Trifolium</taxon>
    </lineage>
</organism>
<dbReference type="Gene3D" id="1.20.1280.50">
    <property type="match status" value="1"/>
</dbReference>
<dbReference type="EMBL" id="DF973515">
    <property type="protein sequence ID" value="GAU33084.1"/>
    <property type="molecule type" value="Genomic_DNA"/>
</dbReference>
<dbReference type="AlphaFoldDB" id="A0A2Z6MKN3"/>
<dbReference type="PROSITE" id="PS50181">
    <property type="entry name" value="FBOX"/>
    <property type="match status" value="1"/>
</dbReference>
<dbReference type="PANTHER" id="PTHR31672">
    <property type="entry name" value="BNACNNG10540D PROTEIN"/>
    <property type="match status" value="1"/>
</dbReference>
<evidence type="ECO:0000313" key="3">
    <source>
        <dbReference type="EMBL" id="GAU33084.1"/>
    </source>
</evidence>
<dbReference type="InterPro" id="IPR036047">
    <property type="entry name" value="F-box-like_dom_sf"/>
</dbReference>
<dbReference type="InterPro" id="IPR001810">
    <property type="entry name" value="F-box_dom"/>
</dbReference>
<dbReference type="OrthoDB" id="1435512at2759"/>
<feature type="region of interest" description="Disordered" evidence="1">
    <location>
        <begin position="1"/>
        <end position="24"/>
    </location>
</feature>
<name>A0A2Z6MKN3_TRISU</name>
<dbReference type="PANTHER" id="PTHR31672:SF13">
    <property type="entry name" value="F-BOX PROTEIN CPR30-LIKE"/>
    <property type="match status" value="1"/>
</dbReference>